<dbReference type="Proteomes" id="UP000224006">
    <property type="component" value="Chromosome I"/>
</dbReference>
<feature type="compositionally biased region" description="Low complexity" evidence="1">
    <location>
        <begin position="2125"/>
        <end position="2156"/>
    </location>
</feature>
<feature type="region of interest" description="Disordered" evidence="1">
    <location>
        <begin position="1067"/>
        <end position="1108"/>
    </location>
</feature>
<comment type="caution">
    <text evidence="2">The sequence shown here is derived from an EMBL/GenBank/DDBJ whole genome shotgun (WGS) entry which is preliminary data.</text>
</comment>
<feature type="region of interest" description="Disordered" evidence="1">
    <location>
        <begin position="999"/>
        <end position="1037"/>
    </location>
</feature>
<dbReference type="VEuPathDB" id="ToxoDB:BESB_003330"/>
<dbReference type="GeneID" id="40305396"/>
<accession>A0A2A9MQ12</accession>
<name>A0A2A9MQ12_BESBE</name>
<feature type="region of interest" description="Disordered" evidence="1">
    <location>
        <begin position="2770"/>
        <end position="2792"/>
    </location>
</feature>
<feature type="region of interest" description="Disordered" evidence="1">
    <location>
        <begin position="2996"/>
        <end position="3073"/>
    </location>
</feature>
<evidence type="ECO:0000256" key="1">
    <source>
        <dbReference type="SAM" id="MobiDB-lite"/>
    </source>
</evidence>
<proteinExistence type="predicted"/>
<feature type="compositionally biased region" description="Basic and acidic residues" evidence="1">
    <location>
        <begin position="2919"/>
        <end position="2929"/>
    </location>
</feature>
<feature type="region of interest" description="Disordered" evidence="1">
    <location>
        <begin position="2008"/>
        <end position="2068"/>
    </location>
</feature>
<sequence length="3476" mass="363854">MSSPFDGLASSPFLSSPLVSFHVSRAPHLSPWQQTMDSFHGGAAENCEERNGDAILSGVTGAPATASVSLSLPRFSSPLPPPSGDPTLVASSSPSFAFAVSAGPVDSRPPPTADLPSLALLTATPPDPLLRAIGPVSAASSRGAACSRASELSEHPLDSSSRLLPRAESGRARGDCGVLSQPSVAESVSTCVARLHAAHAEGEWAAIARLEGDLRRALLLPASCPPPVSPRRQEAETSPRSAVWATGPDGWLQGLCGEEGEPLGGVKTHVENPETADASVSLLAAAPLSPGVLASSPSDDFADYAKEEVGLLAARDSRAVSPGRLDPASRGSWARDPPGSHAPAHAQALFASPRDEILGAAKTASPQSSAYEKALLAGGADGRRSSSPWREPLGCPGSAHPRAASLSGAGRGPSASFSRHPSKHNSSAFFHQLRLSLAAPGRSVSRLGLAGAESEAEDEAWDEAELEDLIAAMAEREARGREHIRARRLTRLAHDARLAFYAAAVDAALHLRRFAAAEAHMKELLGGREAGEATRASGVPGREACAGGRRHCPLASLGAFRRARAAQAAAVRRAQAGGPSASGRGEMPSKTGNKEAGDSVARSSDSCEASRAQLQSSSGGECDSPMPAFSLLPFLHSSPTQGREGESHGAPAELSRASAAASFPPLDVWLLWLKTLLRVASFNELHEALGAAPPTAIWALVRTFLPSSGTSWPLPSPESPSSGPPSMCPLELQLSLLLSAAPPPVPVACRARDAAVTPSSSARPAHHFSSTSRCDGRHADWPPSSRPFVFLSPFFFFRKFARLPLARQLLVLEALAAMGLLCGLAQLHSVAAGLYELLLLLSYSPGALAAKQRCPRLPVAAAARLLRLQEAQAAAQPEALLSIWSDLRHVPAGLGAGRDADEASVSLFLRGLPRCVEASQPSPSLGALFLALLPSFLAAFWDSARHCRRLASLASPLGTVLEFADVQYLACRHSRLCRPLPSEFFFALSTRCCAQLGRSRPARGSRRETSRGRNASPDRSFRITPHPSDAARQEGAAHHLAVGGVSASLAVSSPFAGVSGGVGQTGGLSGGGGSAAGSHGATPSRQASHGTVPTPDPGGSPGARVPHGRKTTFFQHLLSPREYLLHGLHAGMTGDTGPRGGETAPTLDGARLTPALESPLLVNRALLASLQLGMRRGRSDAVDGGLVRGLLADPLTPLDRETLVGLGKLRRRAWLAMLSLLLGSGASLSTLSSRERRLAYVRLQQRELVVAQLRGAVSAAAQASAGLPAAHGGPLGTRGVAALPAAFQGGGDGGTRDGGYAFLYRGFSRLVLQEQAVHADANAQSPTATLRSGSHESASQATPRARGRRDGSHYIGDTLWKARRSKCSSSPSPARDEGLAERPAEGLRERDPPAKRARAILWRTWRLTDESEEEAEWASVFVDPHAPTPSPVPIGGSAGPAATDALAAQISSKLALRAAGRVYAEAARTLYVSSSLLSFLPACVFDARFFFSLQLEQLKEFENYRAMPFKQGRLAKLLALCCCRGDDASGDPVKLFAAATVCALRRQEKKAQALYRSVQSEGGGLLALGDGSGGAYAANTAGGDRRSSARDRGNGGRWHSKKEVVSGLAEASREAARAVAWALEAQSAQRVERPGDDWTSAAGTGVSRSRISHAVACAEPKGRGRLAREHRLDSGGESAAPVRGEIVPAGSPGLAADAQHAGRGLSAGEEEDGDVPLDEDEAALLWGGGTRTGSAVINSLLAFLVDAADMYALLLLPYASYSTRSGEPVFALRLGHAEDAEAAGVPSPPPAPPQAWTGAALVKCGLRGRAPGGDESDAGGALGEGVALPQLAGLLEQTVLLSLSSKMNEPLLRLLLERLALTQLFQGNFFLALAALEQIEERGSSTLRSFEDAKGGLRLMDEGTIALLFGEGNAGRFSSGFLSSVKAKLLLVHLQRPIAATLALTRALADVAASSAQRQRRARVAPGEAATRLRPAAALEQQTAPPGTPRRLRALPAVEAREGAEVLEGVTADSGTQGASPMTAQEQTKPETGASREKPSSPCPGGRRRLVRRSAFRSLRPPSSAEREDATTLALLLLLGQASLLQARQTRLFALPPGLLPAEPLPFFASSSTPTAAPVPPHGAPPAESRAPASATSGGAEAESAKASSASSTAVAAASRDPNEAMVKFRFGDERHAEICTYPSLVNRAFRCGASALALRGGLVDPRVWGLLAWTAMQAFDLPACAEFARKSLLLDRRDTRVWLLLAWAQSGRLPVLAPSLEALARDRAEGQGGGDWARTLGTGPAGTGPETPPAPRAPCKEDDSSSAPAQGLGQGYSRVDSACAPGSEPAIFPGLTAGQYRPPPFPVAPVLNPAYVAPVQVLAGRGPVGASAPAVEAGLLPFLAVVESALEEHPTSLSLVIAKTWTQARHSPLFRLFTFGESLGPASPSQLPPLHAYCPAAPSESDGLEGLATLRCSERQPRGMDQARADLHRPANNVANGETGVSTASASGAGLRFIGEAKPAAVEDGIAAVSRRRVGTTVPASVDGAPRTEAPCGVSLGGEETAWEVTSASNSNFASCGLFWRAEERRHTALNMDTPGLSSFPELGLDAAEALLESESCSSADSSTSEDSSEDPDDDFRFASDRRATSDGAEGREREEWYYAAERRPTPSAVSGASKAPLESSLLKTRRARQRKGPHDFASARSRRAARLLSVQTTLQQIEGFFAAVERESDPSRFANSSAATQPFCIRCCAAQHVHLLPCAMHALQRLSAELATVGLGYAPFSTSSGVPSPGAGGRLTTGEPSISPRGAPADRGGLACAFLSAAQLAASGATEAAARQLSHAEGVMRQPASLGLAAASGERLHLAQASTLVTACVLHDCAMEPLLRQQGRRGPPESPAQILRQRQKDLQQHALGFANDPYSPFYSRPRSSTPSGDRTRPPPRRPEPVGAACVIDAKHLERETVGWMALVELLCHLRADSACVWAALHVAELYLHYFRGVAAPATVELHVGGAHAAEHGPRGAGARRGRSGRDRDPRRAEDACDSEPSGPCDSDAARGLSGRTEGGHRQPANGGEAGHTPRASYSDCGRQGPRKPDPACARCGAACAAGGREAFLHFARMRTRSPLRARGAAGTGTSNSGLFAPGSGTGWQPGELLGVKIEFLRLYAEYFYIEDEAEEARAEAPSRFLPRFPQRAAKQQAYFPGRLTSTSPSEGSDDFCGSNERPRHYAPHSRASSPNGGHSQSSRSSPPNPRSPHSPRCRRSVRPPAWLASRRRHSVTSAAAPLRAHCHASWGSRRSGGRNGDSLLRETLLPREDGEEGVPFAGVTAAAAVSAALAEGARGPPELSRAGDRCGAWAAGLSGVADSSPRSCRSLSLLLEKVQSFRKLHPFSRPAQLLEARLLYRQTDLGKALALLRGLLTLDTQELCLDGDTDFLQESLGVYLYGKCLQALGQFDPASRAFDRAMRLYFHAPMMKAGLIEVNETSGPGASLVG</sequence>
<feature type="region of interest" description="Disordered" evidence="1">
    <location>
        <begin position="2268"/>
        <end position="2320"/>
    </location>
</feature>
<dbReference type="KEGG" id="bbes:BESB_003330"/>
<evidence type="ECO:0008006" key="4">
    <source>
        <dbReference type="Google" id="ProtNLM"/>
    </source>
</evidence>
<dbReference type="RefSeq" id="XP_029222001.1">
    <property type="nucleotide sequence ID" value="XM_029359088.1"/>
</dbReference>
<feature type="region of interest" description="Disordered" evidence="1">
    <location>
        <begin position="1322"/>
        <end position="1392"/>
    </location>
</feature>
<evidence type="ECO:0000313" key="2">
    <source>
        <dbReference type="EMBL" id="PFH37992.1"/>
    </source>
</evidence>
<reference evidence="2 3" key="1">
    <citation type="submission" date="2017-09" db="EMBL/GenBank/DDBJ databases">
        <title>Genome sequencing of Besnoitia besnoiti strain Bb-Ger1.</title>
        <authorList>
            <person name="Schares G."/>
            <person name="Venepally P."/>
            <person name="Lorenzi H.A."/>
        </authorList>
    </citation>
    <scope>NUCLEOTIDE SEQUENCE [LARGE SCALE GENOMIC DNA]</scope>
    <source>
        <strain evidence="2 3">Bb-Ger1</strain>
    </source>
</reference>
<feature type="region of interest" description="Disordered" evidence="1">
    <location>
        <begin position="2899"/>
        <end position="2931"/>
    </location>
</feature>
<feature type="region of interest" description="Disordered" evidence="1">
    <location>
        <begin position="3185"/>
        <end position="3288"/>
    </location>
</feature>
<dbReference type="SUPFAM" id="SSF48452">
    <property type="entry name" value="TPR-like"/>
    <property type="match status" value="1"/>
</dbReference>
<feature type="region of interest" description="Disordered" evidence="1">
    <location>
        <begin position="570"/>
        <end position="653"/>
    </location>
</feature>
<feature type="compositionally biased region" description="Polar residues" evidence="1">
    <location>
        <begin position="1322"/>
        <end position="1342"/>
    </location>
</feature>
<feature type="compositionally biased region" description="Polar residues" evidence="1">
    <location>
        <begin position="601"/>
        <end position="619"/>
    </location>
</feature>
<feature type="compositionally biased region" description="Basic residues" evidence="1">
    <location>
        <begin position="2046"/>
        <end position="2055"/>
    </location>
</feature>
<dbReference type="OrthoDB" id="332241at2759"/>
<feature type="compositionally biased region" description="Low complexity" evidence="1">
    <location>
        <begin position="3218"/>
        <end position="3231"/>
    </location>
</feature>
<keyword evidence="3" id="KW-1185">Reference proteome</keyword>
<evidence type="ECO:0000313" key="3">
    <source>
        <dbReference type="Proteomes" id="UP000224006"/>
    </source>
</evidence>
<feature type="region of interest" description="Disordered" evidence="1">
    <location>
        <begin position="225"/>
        <end position="244"/>
    </location>
</feature>
<feature type="region of interest" description="Disordered" evidence="1">
    <location>
        <begin position="1690"/>
        <end position="1715"/>
    </location>
</feature>
<gene>
    <name evidence="2" type="ORF">BESB_003330</name>
</gene>
<dbReference type="InterPro" id="IPR011990">
    <property type="entry name" value="TPR-like_helical_dom_sf"/>
</dbReference>
<feature type="compositionally biased region" description="Basic and acidic residues" evidence="1">
    <location>
        <begin position="3013"/>
        <end position="3024"/>
    </location>
</feature>
<feature type="region of interest" description="Disordered" evidence="1">
    <location>
        <begin position="373"/>
        <end position="423"/>
    </location>
</feature>
<feature type="compositionally biased region" description="Basic and acidic residues" evidence="1">
    <location>
        <begin position="1583"/>
        <end position="1594"/>
    </location>
</feature>
<organism evidence="2 3">
    <name type="scientific">Besnoitia besnoiti</name>
    <name type="common">Apicomplexan protozoan</name>
    <dbReference type="NCBI Taxonomy" id="94643"/>
    <lineage>
        <taxon>Eukaryota</taxon>
        <taxon>Sar</taxon>
        <taxon>Alveolata</taxon>
        <taxon>Apicomplexa</taxon>
        <taxon>Conoidasida</taxon>
        <taxon>Coccidia</taxon>
        <taxon>Eucoccidiorida</taxon>
        <taxon>Eimeriorina</taxon>
        <taxon>Sarcocystidae</taxon>
        <taxon>Besnoitia</taxon>
    </lineage>
</organism>
<feature type="compositionally biased region" description="Low complexity" evidence="1">
    <location>
        <begin position="2903"/>
        <end position="2918"/>
    </location>
</feature>
<feature type="compositionally biased region" description="Polar residues" evidence="1">
    <location>
        <begin position="2013"/>
        <end position="2027"/>
    </location>
</feature>
<feature type="compositionally biased region" description="Basic and acidic residues" evidence="1">
    <location>
        <begin position="2620"/>
        <end position="2650"/>
    </location>
</feature>
<feature type="compositionally biased region" description="Low complexity" evidence="1">
    <location>
        <begin position="2599"/>
        <end position="2611"/>
    </location>
</feature>
<feature type="region of interest" description="Disordered" evidence="1">
    <location>
        <begin position="1955"/>
        <end position="1991"/>
    </location>
</feature>
<feature type="region of interest" description="Disordered" evidence="1">
    <location>
        <begin position="1578"/>
        <end position="1601"/>
    </location>
</feature>
<feature type="region of interest" description="Disordered" evidence="1">
    <location>
        <begin position="2599"/>
        <end position="2684"/>
    </location>
</feature>
<protein>
    <recommendedName>
        <fullName evidence="4">Tetratricopeptide repeat-containing protein</fullName>
    </recommendedName>
</protein>
<feature type="compositionally biased region" description="Basic and acidic residues" evidence="1">
    <location>
        <begin position="1374"/>
        <end position="1392"/>
    </location>
</feature>
<feature type="region of interest" description="Disordered" evidence="1">
    <location>
        <begin position="320"/>
        <end position="344"/>
    </location>
</feature>
<feature type="region of interest" description="Disordered" evidence="1">
    <location>
        <begin position="2111"/>
        <end position="2156"/>
    </location>
</feature>
<dbReference type="EMBL" id="NWUJ01000001">
    <property type="protein sequence ID" value="PFH37992.1"/>
    <property type="molecule type" value="Genomic_DNA"/>
</dbReference>